<feature type="region of interest" description="Disordered" evidence="6">
    <location>
        <begin position="336"/>
        <end position="361"/>
    </location>
</feature>
<accession>A0A6A6GS75</accession>
<feature type="transmembrane region" description="Helical" evidence="7">
    <location>
        <begin position="47"/>
        <end position="70"/>
    </location>
</feature>
<feature type="compositionally biased region" description="Low complexity" evidence="6">
    <location>
        <begin position="300"/>
        <end position="312"/>
    </location>
</feature>
<evidence type="ECO:0000313" key="10">
    <source>
        <dbReference type="Proteomes" id="UP000800092"/>
    </source>
</evidence>
<keyword evidence="3 7" id="KW-1133">Transmembrane helix</keyword>
<gene>
    <name evidence="9" type="ORF">EV356DRAFT_581583</name>
</gene>
<dbReference type="PANTHER" id="PTHR33048">
    <property type="entry name" value="PTH11-LIKE INTEGRAL MEMBRANE PROTEIN (AFU_ORTHOLOGUE AFUA_5G11245)"/>
    <property type="match status" value="1"/>
</dbReference>
<keyword evidence="2 7" id="KW-0812">Transmembrane</keyword>
<organism evidence="9 10">
    <name type="scientific">Viridothelium virens</name>
    <name type="common">Speckled blister lichen</name>
    <name type="synonym">Trypethelium virens</name>
    <dbReference type="NCBI Taxonomy" id="1048519"/>
    <lineage>
        <taxon>Eukaryota</taxon>
        <taxon>Fungi</taxon>
        <taxon>Dikarya</taxon>
        <taxon>Ascomycota</taxon>
        <taxon>Pezizomycotina</taxon>
        <taxon>Dothideomycetes</taxon>
        <taxon>Dothideomycetes incertae sedis</taxon>
        <taxon>Trypetheliales</taxon>
        <taxon>Trypetheliaceae</taxon>
        <taxon>Viridothelium</taxon>
    </lineage>
</organism>
<evidence type="ECO:0000256" key="1">
    <source>
        <dbReference type="ARBA" id="ARBA00004141"/>
    </source>
</evidence>
<evidence type="ECO:0000256" key="4">
    <source>
        <dbReference type="ARBA" id="ARBA00023136"/>
    </source>
</evidence>
<dbReference type="InterPro" id="IPR049326">
    <property type="entry name" value="Rhodopsin_dom_fungi"/>
</dbReference>
<feature type="transmembrane region" description="Helical" evidence="7">
    <location>
        <begin position="125"/>
        <end position="156"/>
    </location>
</feature>
<feature type="transmembrane region" description="Helical" evidence="7">
    <location>
        <begin position="12"/>
        <end position="35"/>
    </location>
</feature>
<evidence type="ECO:0000259" key="8">
    <source>
        <dbReference type="Pfam" id="PF20684"/>
    </source>
</evidence>
<feature type="compositionally biased region" description="Polar residues" evidence="6">
    <location>
        <begin position="337"/>
        <end position="354"/>
    </location>
</feature>
<dbReference type="Proteomes" id="UP000800092">
    <property type="component" value="Unassembled WGS sequence"/>
</dbReference>
<dbReference type="AlphaFoldDB" id="A0A6A6GS75"/>
<evidence type="ECO:0000256" key="6">
    <source>
        <dbReference type="SAM" id="MobiDB-lite"/>
    </source>
</evidence>
<protein>
    <recommendedName>
        <fullName evidence="8">Rhodopsin domain-containing protein</fullName>
    </recommendedName>
</protein>
<comment type="subcellular location">
    <subcellularLocation>
        <location evidence="1">Membrane</location>
        <topology evidence="1">Multi-pass membrane protein</topology>
    </subcellularLocation>
</comment>
<feature type="transmembrane region" description="Helical" evidence="7">
    <location>
        <begin position="211"/>
        <end position="236"/>
    </location>
</feature>
<reference evidence="9" key="1">
    <citation type="journal article" date="2020" name="Stud. Mycol.">
        <title>101 Dothideomycetes genomes: a test case for predicting lifestyles and emergence of pathogens.</title>
        <authorList>
            <person name="Haridas S."/>
            <person name="Albert R."/>
            <person name="Binder M."/>
            <person name="Bloem J."/>
            <person name="Labutti K."/>
            <person name="Salamov A."/>
            <person name="Andreopoulos B."/>
            <person name="Baker S."/>
            <person name="Barry K."/>
            <person name="Bills G."/>
            <person name="Bluhm B."/>
            <person name="Cannon C."/>
            <person name="Castanera R."/>
            <person name="Culley D."/>
            <person name="Daum C."/>
            <person name="Ezra D."/>
            <person name="Gonzalez J."/>
            <person name="Henrissat B."/>
            <person name="Kuo A."/>
            <person name="Liang C."/>
            <person name="Lipzen A."/>
            <person name="Lutzoni F."/>
            <person name="Magnuson J."/>
            <person name="Mondo S."/>
            <person name="Nolan M."/>
            <person name="Ohm R."/>
            <person name="Pangilinan J."/>
            <person name="Park H.-J."/>
            <person name="Ramirez L."/>
            <person name="Alfaro M."/>
            <person name="Sun H."/>
            <person name="Tritt A."/>
            <person name="Yoshinaga Y."/>
            <person name="Zwiers L.-H."/>
            <person name="Turgeon B."/>
            <person name="Goodwin S."/>
            <person name="Spatafora J."/>
            <person name="Crous P."/>
            <person name="Grigoriev I."/>
        </authorList>
    </citation>
    <scope>NUCLEOTIDE SEQUENCE</scope>
    <source>
        <strain evidence="9">Tuck. ex Michener</strain>
    </source>
</reference>
<proteinExistence type="inferred from homology"/>
<dbReference type="GO" id="GO:0016020">
    <property type="term" value="C:membrane"/>
    <property type="evidence" value="ECO:0007669"/>
    <property type="project" value="UniProtKB-SubCell"/>
</dbReference>
<evidence type="ECO:0000313" key="9">
    <source>
        <dbReference type="EMBL" id="KAF2228459.1"/>
    </source>
</evidence>
<keyword evidence="4 7" id="KW-0472">Membrane</keyword>
<dbReference type="Pfam" id="PF20684">
    <property type="entry name" value="Fung_rhodopsin"/>
    <property type="match status" value="1"/>
</dbReference>
<comment type="similarity">
    <text evidence="5">Belongs to the SAT4 family.</text>
</comment>
<feature type="transmembrane region" description="Helical" evidence="7">
    <location>
        <begin position="256"/>
        <end position="280"/>
    </location>
</feature>
<feature type="transmembrane region" description="Helical" evidence="7">
    <location>
        <begin position="90"/>
        <end position="113"/>
    </location>
</feature>
<feature type="transmembrane region" description="Helical" evidence="7">
    <location>
        <begin position="176"/>
        <end position="199"/>
    </location>
</feature>
<name>A0A6A6GS75_VIRVR</name>
<keyword evidence="10" id="KW-1185">Reference proteome</keyword>
<dbReference type="PANTHER" id="PTHR33048:SF157">
    <property type="entry name" value="INTEGRAL MEMBRANE PROTEIN"/>
    <property type="match status" value="1"/>
</dbReference>
<feature type="domain" description="Rhodopsin" evidence="8">
    <location>
        <begin position="31"/>
        <end position="281"/>
    </location>
</feature>
<feature type="region of interest" description="Disordered" evidence="6">
    <location>
        <begin position="300"/>
        <end position="323"/>
    </location>
</feature>
<dbReference type="EMBL" id="ML991940">
    <property type="protein sequence ID" value="KAF2228459.1"/>
    <property type="molecule type" value="Genomic_DNA"/>
</dbReference>
<evidence type="ECO:0000256" key="7">
    <source>
        <dbReference type="SAM" id="Phobius"/>
    </source>
</evidence>
<dbReference type="InterPro" id="IPR052337">
    <property type="entry name" value="SAT4-like"/>
</dbReference>
<evidence type="ECO:0000256" key="5">
    <source>
        <dbReference type="ARBA" id="ARBA00038359"/>
    </source>
</evidence>
<sequence>MNGLPYLDITPALVDSAGAVFPIVCAVLVCLRFYCRRGAECGPGIEDWLVLPALALNFGMGIAVIIASARNTVVSPSVDGEPPERLISKVFWFVAWMQTLALGCVKLSFLFFYRRIFNHKGHGHSFNIVTLVLIVIVTIWSVGFFLGFILICPGHIPAYWDEATRQELCWDTKNFLFAYTWSDVGTDLIIILMPIPMILTLHMQPSRKLAVAAVFAMGVLALAASIVRAVLYVGLLSPSVDENGISSDPGTEDRNGIYWALVETGLSLIAVNLPVLYSLVRHEGVDRIVRSVRSLTSIRSTSSKGSKGSRTRASFEGRNLSGSSYAPLDIELAQYVRKSSNQESETENGSNMDSSHQEVHG</sequence>
<evidence type="ECO:0000256" key="2">
    <source>
        <dbReference type="ARBA" id="ARBA00022692"/>
    </source>
</evidence>
<evidence type="ECO:0000256" key="3">
    <source>
        <dbReference type="ARBA" id="ARBA00022989"/>
    </source>
</evidence>
<dbReference type="OrthoDB" id="5393606at2759"/>